<evidence type="ECO:0000313" key="2">
    <source>
        <dbReference type="EMBL" id="GLU46709.1"/>
    </source>
</evidence>
<proteinExistence type="predicted"/>
<comment type="caution">
    <text evidence="2">The sequence shown here is derived from an EMBL/GenBank/DDBJ whole genome shotgun (WGS) entry which is preliminary data.</text>
</comment>
<dbReference type="AlphaFoldDB" id="A0A9W6P3P6"/>
<name>A0A9W6P3P6_9ACTN</name>
<reference evidence="2" key="1">
    <citation type="submission" date="2023-02" db="EMBL/GenBank/DDBJ databases">
        <title>Nocardiopsis ansamitocini NBRC 112285.</title>
        <authorList>
            <person name="Ichikawa N."/>
            <person name="Sato H."/>
            <person name="Tonouchi N."/>
        </authorList>
    </citation>
    <scope>NUCLEOTIDE SEQUENCE</scope>
    <source>
        <strain evidence="2">NBRC 112285</strain>
    </source>
</reference>
<dbReference type="RefSeq" id="WP_285757535.1">
    <property type="nucleotide sequence ID" value="NZ_BSQG01000001.1"/>
</dbReference>
<evidence type="ECO:0000313" key="3">
    <source>
        <dbReference type="Proteomes" id="UP001165092"/>
    </source>
</evidence>
<sequence>MARWTIDQPTTRTLEGIVALRIRIIGGHVNVLPTDDPVTFEVSDIQGEPVLVTQEAGILTVTYDDLTRSGLMDRLRPVQLSGYRGMGKRSATVSLRVPRDCPVEITTASASIVAAGLTARTQLRSASGDVTLDGLGGSIDVNTVSGNLEARDLNGKLTFNSVSGHLEVAGGRFAHFAGKTASGRLLADVDLGPAARVRLGSISGSVALRIPAGTSADVDLRSATGELDSEFGLDRRSMRGRNHLSGKIGGGVDPANIQTTTVSGAVNLLRRASDAPAAIPRGDDA</sequence>
<evidence type="ECO:0000259" key="1">
    <source>
        <dbReference type="Pfam" id="PF13349"/>
    </source>
</evidence>
<keyword evidence="3" id="KW-1185">Reference proteome</keyword>
<organism evidence="2 3">
    <name type="scientific">Nocardiopsis ansamitocini</name>
    <dbReference type="NCBI Taxonomy" id="1670832"/>
    <lineage>
        <taxon>Bacteria</taxon>
        <taxon>Bacillati</taxon>
        <taxon>Actinomycetota</taxon>
        <taxon>Actinomycetes</taxon>
        <taxon>Streptosporangiales</taxon>
        <taxon>Nocardiopsidaceae</taxon>
        <taxon>Nocardiopsis</taxon>
    </lineage>
</organism>
<feature type="domain" description="DUF4097" evidence="1">
    <location>
        <begin position="75"/>
        <end position="267"/>
    </location>
</feature>
<dbReference type="Pfam" id="PF13349">
    <property type="entry name" value="DUF4097"/>
    <property type="match status" value="1"/>
</dbReference>
<gene>
    <name evidence="2" type="ORF">Nans01_10600</name>
</gene>
<protein>
    <recommendedName>
        <fullName evidence="1">DUF4097 domain-containing protein</fullName>
    </recommendedName>
</protein>
<accession>A0A9W6P3P6</accession>
<dbReference type="EMBL" id="BSQG01000001">
    <property type="protein sequence ID" value="GLU46709.1"/>
    <property type="molecule type" value="Genomic_DNA"/>
</dbReference>
<dbReference type="InterPro" id="IPR025164">
    <property type="entry name" value="Toastrack_DUF4097"/>
</dbReference>
<dbReference type="Proteomes" id="UP001165092">
    <property type="component" value="Unassembled WGS sequence"/>
</dbReference>